<dbReference type="InParanoid" id="D2GXB1"/>
<dbReference type="InterPro" id="IPR003597">
    <property type="entry name" value="Ig_C1-set"/>
</dbReference>
<evidence type="ECO:0000256" key="1">
    <source>
        <dbReference type="ARBA" id="ARBA00004370"/>
    </source>
</evidence>
<sequence length="211" mass="23694">MPLLPQVILVAALWISLFSDYCLLGKQTFGSTNLRKTYKMSDAMKPIFKDFQGNPEDQNANRNLDADLSPKPTIFFPSIAERELQKAGTYLCLLEDFFPDVIKTDWQEKDDKTILTSQQGDAIKTNDTYMKFSWLTVTGASLDKEHKCIVKHERNKGGVDQEILFSSHIKATLQLQLATTSAYYTYLFVLLKNGIYSAVIASALCANGKSS</sequence>
<keyword evidence="4" id="KW-0472">Membrane</keyword>
<evidence type="ECO:0000256" key="4">
    <source>
        <dbReference type="ARBA" id="ARBA00023136"/>
    </source>
</evidence>
<keyword evidence="2" id="KW-0812">Transmembrane</keyword>
<proteinExistence type="predicted"/>
<dbReference type="FunFam" id="2.60.40.10:FF:001083">
    <property type="entry name" value="T cell receptor gamma constant 2"/>
    <property type="match status" value="1"/>
</dbReference>
<dbReference type="PANTHER" id="PTHR19256:SF62">
    <property type="entry name" value="IG-LIKE DOMAIN-CONTAINING PROTEIN"/>
    <property type="match status" value="1"/>
</dbReference>
<gene>
    <name evidence="9" type="ORF">PANDA_001523</name>
</gene>
<evidence type="ECO:0000313" key="9">
    <source>
        <dbReference type="EMBL" id="EFB24734.1"/>
    </source>
</evidence>
<dbReference type="PROSITE" id="PS50835">
    <property type="entry name" value="IG_LIKE"/>
    <property type="match status" value="1"/>
</dbReference>
<evidence type="ECO:0000256" key="2">
    <source>
        <dbReference type="ARBA" id="ARBA00022692"/>
    </source>
</evidence>
<dbReference type="GO" id="GO:0016020">
    <property type="term" value="C:membrane"/>
    <property type="evidence" value="ECO:0007669"/>
    <property type="project" value="UniProtKB-SubCell"/>
</dbReference>
<evidence type="ECO:0000256" key="5">
    <source>
        <dbReference type="ARBA" id="ARBA00023170"/>
    </source>
</evidence>
<keyword evidence="6" id="KW-0393">Immunoglobulin domain</keyword>
<dbReference type="Gene3D" id="2.60.40.10">
    <property type="entry name" value="Immunoglobulins"/>
    <property type="match status" value="1"/>
</dbReference>
<dbReference type="SUPFAM" id="SSF48726">
    <property type="entry name" value="Immunoglobulin"/>
    <property type="match status" value="1"/>
</dbReference>
<evidence type="ECO:0000256" key="3">
    <source>
        <dbReference type="ARBA" id="ARBA00022989"/>
    </source>
</evidence>
<dbReference type="InterPro" id="IPR013783">
    <property type="entry name" value="Ig-like_fold"/>
</dbReference>
<name>D2GXB1_AILME</name>
<evidence type="ECO:0000256" key="6">
    <source>
        <dbReference type="ARBA" id="ARBA00023319"/>
    </source>
</evidence>
<protein>
    <recommendedName>
        <fullName evidence="8">Ig-like domain-containing protein</fullName>
    </recommendedName>
</protein>
<dbReference type="Pfam" id="PF07654">
    <property type="entry name" value="C1-set"/>
    <property type="match status" value="1"/>
</dbReference>
<dbReference type="AlphaFoldDB" id="D2GXB1"/>
<keyword evidence="3" id="KW-1133">Transmembrane helix</keyword>
<accession>D2GXB1</accession>
<reference evidence="9" key="1">
    <citation type="journal article" date="2010" name="Nature">
        <title>The sequence and de novo assembly of the giant panda genome.</title>
        <authorList>
            <person name="Li R."/>
            <person name="Fan W."/>
            <person name="Tian G."/>
            <person name="Zhu H."/>
            <person name="He L."/>
            <person name="Cai J."/>
            <person name="Huang Q."/>
            <person name="Cai Q."/>
            <person name="Li B."/>
            <person name="Bai Y."/>
            <person name="Zhang Z."/>
            <person name="Zhang Y."/>
            <person name="Wang W."/>
            <person name="Li J."/>
            <person name="Wei F."/>
            <person name="Li H."/>
            <person name="Jian M."/>
            <person name="Li J."/>
            <person name="Zhang Z."/>
            <person name="Nielsen R."/>
            <person name="Li D."/>
            <person name="Gu W."/>
            <person name="Yang Z."/>
            <person name="Xuan Z."/>
            <person name="Ryder O.A."/>
            <person name="Leung F.C."/>
            <person name="Zhou Y."/>
            <person name="Cao J."/>
            <person name="Sun X."/>
            <person name="Fu Y."/>
            <person name="Fang X."/>
            <person name="Guo X."/>
            <person name="Wang B."/>
            <person name="Hou R."/>
            <person name="Shen F."/>
            <person name="Mu B."/>
            <person name="Ni P."/>
            <person name="Lin R."/>
            <person name="Qian W."/>
            <person name="Wang G."/>
            <person name="Yu C."/>
            <person name="Nie W."/>
            <person name="Wang J."/>
            <person name="Wu Z."/>
            <person name="Liang H."/>
            <person name="Min J."/>
            <person name="Wu Q."/>
            <person name="Cheng S."/>
            <person name="Ruan J."/>
            <person name="Wang M."/>
            <person name="Shi Z."/>
            <person name="Wen M."/>
            <person name="Liu B."/>
            <person name="Ren X."/>
            <person name="Zheng H."/>
            <person name="Dong D."/>
            <person name="Cook K."/>
            <person name="Shan G."/>
            <person name="Zhang H."/>
            <person name="Kosiol C."/>
            <person name="Xie X."/>
            <person name="Lu Z."/>
            <person name="Zheng H."/>
            <person name="Li Y."/>
            <person name="Steiner C.C."/>
            <person name="Lam T.T."/>
            <person name="Lin S."/>
            <person name="Zhang Q."/>
            <person name="Li G."/>
            <person name="Tian J."/>
            <person name="Gong T."/>
            <person name="Liu H."/>
            <person name="Zhang D."/>
            <person name="Fang L."/>
            <person name="Ye C."/>
            <person name="Zhang J."/>
            <person name="Hu W."/>
            <person name="Xu A."/>
            <person name="Ren Y."/>
            <person name="Zhang G."/>
            <person name="Bruford M.W."/>
            <person name="Li Q."/>
            <person name="Ma L."/>
            <person name="Guo Y."/>
            <person name="An N."/>
            <person name="Hu Y."/>
            <person name="Zheng Y."/>
            <person name="Shi Y."/>
            <person name="Li Z."/>
            <person name="Liu Q."/>
            <person name="Chen Y."/>
            <person name="Zhao J."/>
            <person name="Qu N."/>
            <person name="Zhao S."/>
            <person name="Tian F."/>
            <person name="Wang X."/>
            <person name="Wang H."/>
            <person name="Xu L."/>
            <person name="Liu X."/>
            <person name="Vinar T."/>
            <person name="Wang Y."/>
            <person name="Lam T.W."/>
            <person name="Yiu S.M."/>
            <person name="Liu S."/>
            <person name="Zhang H."/>
            <person name="Li D."/>
            <person name="Huang Y."/>
            <person name="Wang X."/>
            <person name="Yang G."/>
            <person name="Jiang Z."/>
            <person name="Wang J."/>
            <person name="Qin N."/>
            <person name="Li L."/>
            <person name="Li J."/>
            <person name="Bolund L."/>
            <person name="Kristiansen K."/>
            <person name="Wong G.K."/>
            <person name="Olson M."/>
            <person name="Zhang X."/>
            <person name="Li S."/>
            <person name="Yang H."/>
            <person name="Wang J."/>
            <person name="Wang J."/>
        </authorList>
    </citation>
    <scope>NUCLEOTIDE SEQUENCE [LARGE SCALE GENOMIC DNA]</scope>
</reference>
<feature type="chain" id="PRO_5003031127" description="Ig-like domain-containing protein" evidence="7">
    <location>
        <begin position="20"/>
        <end position="211"/>
    </location>
</feature>
<dbReference type="InterPro" id="IPR036179">
    <property type="entry name" value="Ig-like_dom_sf"/>
</dbReference>
<dbReference type="SMART" id="SM00407">
    <property type="entry name" value="IGc1"/>
    <property type="match status" value="1"/>
</dbReference>
<evidence type="ECO:0000256" key="7">
    <source>
        <dbReference type="SAM" id="SignalP"/>
    </source>
</evidence>
<organism evidence="9">
    <name type="scientific">Ailuropoda melanoleuca</name>
    <name type="common">Giant panda</name>
    <dbReference type="NCBI Taxonomy" id="9646"/>
    <lineage>
        <taxon>Eukaryota</taxon>
        <taxon>Metazoa</taxon>
        <taxon>Chordata</taxon>
        <taxon>Craniata</taxon>
        <taxon>Vertebrata</taxon>
        <taxon>Euteleostomi</taxon>
        <taxon>Mammalia</taxon>
        <taxon>Eutheria</taxon>
        <taxon>Laurasiatheria</taxon>
        <taxon>Carnivora</taxon>
        <taxon>Caniformia</taxon>
        <taxon>Ursidae</taxon>
        <taxon>Ailuropoda</taxon>
    </lineage>
</organism>
<dbReference type="EMBL" id="GL192366">
    <property type="protein sequence ID" value="EFB24734.1"/>
    <property type="molecule type" value="Genomic_DNA"/>
</dbReference>
<evidence type="ECO:0000259" key="8">
    <source>
        <dbReference type="PROSITE" id="PS50835"/>
    </source>
</evidence>
<feature type="domain" description="Ig-like" evidence="8">
    <location>
        <begin position="70"/>
        <end position="166"/>
    </location>
</feature>
<comment type="subcellular location">
    <subcellularLocation>
        <location evidence="1">Membrane</location>
    </subcellularLocation>
</comment>
<dbReference type="InterPro" id="IPR007110">
    <property type="entry name" value="Ig-like_dom"/>
</dbReference>
<dbReference type="InterPro" id="IPR051117">
    <property type="entry name" value="TRG_var/const_region"/>
</dbReference>
<keyword evidence="7" id="KW-0732">Signal</keyword>
<feature type="signal peptide" evidence="7">
    <location>
        <begin position="1"/>
        <end position="19"/>
    </location>
</feature>
<dbReference type="PANTHER" id="PTHR19256">
    <property type="entry name" value="T-CELL RECEPTOR GAMMA CHAIN"/>
    <property type="match status" value="1"/>
</dbReference>
<keyword evidence="5" id="KW-0675">Receptor</keyword>